<protein>
    <submittedName>
        <fullName evidence="1">Uncharacterized protein</fullName>
    </submittedName>
</protein>
<dbReference type="EMBL" id="BDGG01000015">
    <property type="protein sequence ID" value="GAV07349.1"/>
    <property type="molecule type" value="Genomic_DNA"/>
</dbReference>
<evidence type="ECO:0000313" key="1">
    <source>
        <dbReference type="EMBL" id="GAV07349.1"/>
    </source>
</evidence>
<organism evidence="1 2">
    <name type="scientific">Ramazzottius varieornatus</name>
    <name type="common">Water bear</name>
    <name type="synonym">Tardigrade</name>
    <dbReference type="NCBI Taxonomy" id="947166"/>
    <lineage>
        <taxon>Eukaryota</taxon>
        <taxon>Metazoa</taxon>
        <taxon>Ecdysozoa</taxon>
        <taxon>Tardigrada</taxon>
        <taxon>Eutardigrada</taxon>
        <taxon>Parachela</taxon>
        <taxon>Hypsibioidea</taxon>
        <taxon>Ramazzottiidae</taxon>
        <taxon>Ramazzottius</taxon>
    </lineage>
</organism>
<reference evidence="1 2" key="1">
    <citation type="journal article" date="2016" name="Nat. Commun.">
        <title>Extremotolerant tardigrade genome and improved radiotolerance of human cultured cells by tardigrade-unique protein.</title>
        <authorList>
            <person name="Hashimoto T."/>
            <person name="Horikawa D.D."/>
            <person name="Saito Y."/>
            <person name="Kuwahara H."/>
            <person name="Kozuka-Hata H."/>
            <person name="Shin-I T."/>
            <person name="Minakuchi Y."/>
            <person name="Ohishi K."/>
            <person name="Motoyama A."/>
            <person name="Aizu T."/>
            <person name="Enomoto A."/>
            <person name="Kondo K."/>
            <person name="Tanaka S."/>
            <person name="Hara Y."/>
            <person name="Koshikawa S."/>
            <person name="Sagara H."/>
            <person name="Miura T."/>
            <person name="Yokobori S."/>
            <person name="Miyagawa K."/>
            <person name="Suzuki Y."/>
            <person name="Kubo T."/>
            <person name="Oyama M."/>
            <person name="Kohara Y."/>
            <person name="Fujiyama A."/>
            <person name="Arakawa K."/>
            <person name="Katayama T."/>
            <person name="Toyoda A."/>
            <person name="Kunieda T."/>
        </authorList>
    </citation>
    <scope>NUCLEOTIDE SEQUENCE [LARGE SCALE GENOMIC DNA]</scope>
    <source>
        <strain evidence="1 2">YOKOZUNA-1</strain>
    </source>
</reference>
<comment type="caution">
    <text evidence="1">The sequence shown here is derived from an EMBL/GenBank/DDBJ whole genome shotgun (WGS) entry which is preliminary data.</text>
</comment>
<proteinExistence type="predicted"/>
<evidence type="ECO:0000313" key="2">
    <source>
        <dbReference type="Proteomes" id="UP000186922"/>
    </source>
</evidence>
<keyword evidence="2" id="KW-1185">Reference proteome</keyword>
<dbReference type="Proteomes" id="UP000186922">
    <property type="component" value="Unassembled WGS sequence"/>
</dbReference>
<accession>A0A1D1W8F9</accession>
<dbReference type="AlphaFoldDB" id="A0A1D1W8F9"/>
<name>A0A1D1W8F9_RAMVA</name>
<sequence length="158" mass="18451">MPLRGIDLICNNIESSVQRAPDEKHARKRKSEEKSEIKFLFGFRYSLRHRYRYPGTATQNISFHMWERKDRTAVSGARCNCHLLPVTRFLSLQLQSTYVNQPILLRRIFSFQDVRCCISVLNRIIGILRFRRPVSLDSTSMEKLGQLRNPLQAAKAVK</sequence>
<gene>
    <name evidence="1" type="primary">RvY_17189-1</name>
    <name evidence="1" type="synonym">RvY_17189.1</name>
    <name evidence="1" type="ORF">RvY_17189</name>
</gene>